<dbReference type="KEGG" id="uam:UABAM_00934"/>
<dbReference type="AlphaFoldDB" id="A0A5S9F1V4"/>
<sequence>MYTQNIKPYQLLDYSALHVEDIYEKVNLCCEHIENMIHFTGIVATALYRDYAKKNVAIDHAIFISFEKSFFGSWLYLTRRIGEFFYDENYTATHFIRWVDFLQKYGHDNDLVALSSDFLQFRNDVRHGSAAQNEQFATHIVQKIEFFHREYLSFLHEYDLGISVEDEKYQVNSAGELHPRTLGNQTTLCDQEVYLNLSPFVSWDQEDKILALHNAPKKKESFYDDFAIGDRYKEYLQQKDGISSTVQEQPNKHFSTPIFEQINSTIAEGKNKIVLWAPPGGGKTYVIRNLTFPVLCQYSIEDSPLKIRPSVALRTFYKKLCDHVQQACSVPKKQQQLIQHLCELAKQHPQQKFVIAIDGLFSIFVKEWWKEEWLTILGSDYPANIVWIVTACPGEPVPQFYDTSVDIPPINTQSFAEAFPQHDAQKVIAYTLGCAKFIWLCVTAGENSVLQKRYFGKWLRHYAPNEDQKRVLSFLAQTSQYLSAKEIAASLQIFTPKVERFLGEIDILMNEKNNGYTTYHPVLAAYLKDTYSN</sequence>
<proteinExistence type="predicted"/>
<organism evidence="1 2">
    <name type="scientific">Uabimicrobium amorphum</name>
    <dbReference type="NCBI Taxonomy" id="2596890"/>
    <lineage>
        <taxon>Bacteria</taxon>
        <taxon>Pseudomonadati</taxon>
        <taxon>Planctomycetota</taxon>
        <taxon>Candidatus Uabimicrobiia</taxon>
        <taxon>Candidatus Uabimicrobiales</taxon>
        <taxon>Candidatus Uabimicrobiaceae</taxon>
        <taxon>Candidatus Uabimicrobium</taxon>
    </lineage>
</organism>
<protein>
    <submittedName>
        <fullName evidence="1">Uncharacterized protein</fullName>
    </submittedName>
</protein>
<gene>
    <name evidence="1" type="ORF">UABAM_00934</name>
</gene>
<accession>A0A5S9F1V4</accession>
<dbReference type="RefSeq" id="WP_151966827.1">
    <property type="nucleotide sequence ID" value="NZ_AP019860.1"/>
</dbReference>
<keyword evidence="2" id="KW-1185">Reference proteome</keyword>
<reference evidence="1 2" key="1">
    <citation type="submission" date="2019-08" db="EMBL/GenBank/DDBJ databases">
        <title>Complete genome sequence of Candidatus Uab amorphum.</title>
        <authorList>
            <person name="Shiratori T."/>
            <person name="Suzuki S."/>
            <person name="Kakizawa Y."/>
            <person name="Ishida K."/>
        </authorList>
    </citation>
    <scope>NUCLEOTIDE SEQUENCE [LARGE SCALE GENOMIC DNA]</scope>
    <source>
        <strain evidence="1 2">SRT547</strain>
    </source>
</reference>
<dbReference type="EMBL" id="AP019860">
    <property type="protein sequence ID" value="BBM82591.1"/>
    <property type="molecule type" value="Genomic_DNA"/>
</dbReference>
<evidence type="ECO:0000313" key="2">
    <source>
        <dbReference type="Proteomes" id="UP000326354"/>
    </source>
</evidence>
<name>A0A5S9F1V4_UABAM</name>
<dbReference type="Proteomes" id="UP000326354">
    <property type="component" value="Chromosome"/>
</dbReference>
<evidence type="ECO:0000313" key="1">
    <source>
        <dbReference type="EMBL" id="BBM82591.1"/>
    </source>
</evidence>